<evidence type="ECO:0000313" key="1">
    <source>
        <dbReference type="EMBL" id="KAK2191065.1"/>
    </source>
</evidence>
<dbReference type="AlphaFoldDB" id="A0AAD9UIZ7"/>
<keyword evidence="2" id="KW-1185">Reference proteome</keyword>
<organism evidence="1 2">
    <name type="scientific">Ridgeia piscesae</name>
    <name type="common">Tubeworm</name>
    <dbReference type="NCBI Taxonomy" id="27915"/>
    <lineage>
        <taxon>Eukaryota</taxon>
        <taxon>Metazoa</taxon>
        <taxon>Spiralia</taxon>
        <taxon>Lophotrochozoa</taxon>
        <taxon>Annelida</taxon>
        <taxon>Polychaeta</taxon>
        <taxon>Sedentaria</taxon>
        <taxon>Canalipalpata</taxon>
        <taxon>Sabellida</taxon>
        <taxon>Siboglinidae</taxon>
        <taxon>Ridgeia</taxon>
    </lineage>
</organism>
<accession>A0AAD9UIZ7</accession>
<comment type="caution">
    <text evidence="1">The sequence shown here is derived from an EMBL/GenBank/DDBJ whole genome shotgun (WGS) entry which is preliminary data.</text>
</comment>
<protein>
    <submittedName>
        <fullName evidence="1">Uncharacterized protein</fullName>
    </submittedName>
</protein>
<sequence length="106" mass="11503">MVGFRMAGFMLSGSGIRVFVLWNMGLGWGGWGKVQISDGGGWGCGGDGVWRGTGVVCVVYWRCLKGAIVRLMSCNAPLKASRLLWVNTLDGSLFPWAIVRGMKLYV</sequence>
<gene>
    <name evidence="1" type="ORF">NP493_60g03024</name>
</gene>
<dbReference type="Proteomes" id="UP001209878">
    <property type="component" value="Unassembled WGS sequence"/>
</dbReference>
<reference evidence="1" key="1">
    <citation type="journal article" date="2023" name="Mol. Biol. Evol.">
        <title>Third-Generation Sequencing Reveals the Adaptive Role of the Epigenome in Three Deep-Sea Polychaetes.</title>
        <authorList>
            <person name="Perez M."/>
            <person name="Aroh O."/>
            <person name="Sun Y."/>
            <person name="Lan Y."/>
            <person name="Juniper S.K."/>
            <person name="Young C.R."/>
            <person name="Angers B."/>
            <person name="Qian P.Y."/>
        </authorList>
    </citation>
    <scope>NUCLEOTIDE SEQUENCE</scope>
    <source>
        <strain evidence="1">R07B-5</strain>
    </source>
</reference>
<dbReference type="EMBL" id="JAODUO010000061">
    <property type="protein sequence ID" value="KAK2191065.1"/>
    <property type="molecule type" value="Genomic_DNA"/>
</dbReference>
<evidence type="ECO:0000313" key="2">
    <source>
        <dbReference type="Proteomes" id="UP001209878"/>
    </source>
</evidence>
<name>A0AAD9UIZ7_RIDPI</name>
<proteinExistence type="predicted"/>